<proteinExistence type="predicted"/>
<dbReference type="EMBL" id="JAGQDC010000021">
    <property type="protein sequence ID" value="MCL1031376.1"/>
    <property type="molecule type" value="Genomic_DNA"/>
</dbReference>
<keyword evidence="2" id="KW-1185">Reference proteome</keyword>
<organism evidence="1 2">
    <name type="scientific">Serratia silvae</name>
    <dbReference type="NCBI Taxonomy" id="2824122"/>
    <lineage>
        <taxon>Bacteria</taxon>
        <taxon>Pseudomonadati</taxon>
        <taxon>Pseudomonadota</taxon>
        <taxon>Gammaproteobacteria</taxon>
        <taxon>Enterobacterales</taxon>
        <taxon>Yersiniaceae</taxon>
        <taxon>Serratia</taxon>
    </lineage>
</organism>
<sequence>MTFQDILDKFTTLIEGNMWWRRFVNSQFMNMLAIMASQVIYASQTAAEKELTEGFISTASKRTSILAAAEDRGYIARQIKPSYGTSTVTNKTQQSLSLAIYTNLISDEQKRYMLMEPVILKPGEVKTGMATKQLERERVVFDVPKETEFLTFTLSKDMTKRCVDIDVFVTETGVLQQWKENHQFRLSNKDSRDYVKFYRPTEQIGVRFGDGSTGKMPASGEQVILDVWLSDGDITLVQGQSLTPYAESSSLAGKLEIKTDTPITNGAGYESTEETRLRAQYFTAYDNQVVWDGDYKHFLRTHIPNLNWVNVWGEEEQERSTGVKSLENINRIFFCGHKKGFSQSQLGELIISTIKTIPNKLNTNFFYVNSKEKPFTISVKGSVRKGLDVIEAERQIREQLENKAGRNSNRFERKNSDGKNSVVHDYSGESSYVSENKVWAIIENTKLLSEFKLEIKNQSQITALNDFIYLNVTDSKIELDFGAM</sequence>
<comment type="caution">
    <text evidence="1">The sequence shown here is derived from an EMBL/GenBank/DDBJ whole genome shotgun (WGS) entry which is preliminary data.</text>
</comment>
<dbReference type="RefSeq" id="WP_248947386.1">
    <property type="nucleotide sequence ID" value="NZ_CBCSGY010000016.1"/>
</dbReference>
<evidence type="ECO:0000313" key="1">
    <source>
        <dbReference type="EMBL" id="MCL1031376.1"/>
    </source>
</evidence>
<protein>
    <submittedName>
        <fullName evidence="1">Baseplate protein</fullName>
    </submittedName>
</protein>
<evidence type="ECO:0000313" key="2">
    <source>
        <dbReference type="Proteomes" id="UP001165275"/>
    </source>
</evidence>
<name>A0ABT0KH62_9GAMM</name>
<gene>
    <name evidence="1" type="ORF">KAJ71_20490</name>
</gene>
<reference evidence="1" key="1">
    <citation type="submission" date="2021-04" db="EMBL/GenBank/DDBJ databases">
        <title>Genome sequence of Serratia sp. arafor3.</title>
        <authorList>
            <person name="Besaury L."/>
        </authorList>
    </citation>
    <scope>NUCLEOTIDE SEQUENCE</scope>
    <source>
        <strain evidence="1">Arafor3</strain>
    </source>
</reference>
<accession>A0ABT0KH62</accession>
<dbReference type="Proteomes" id="UP001165275">
    <property type="component" value="Unassembled WGS sequence"/>
</dbReference>